<evidence type="ECO:0008006" key="3">
    <source>
        <dbReference type="Google" id="ProtNLM"/>
    </source>
</evidence>
<gene>
    <name evidence="1" type="ORF">CVIRNUC_004219</name>
</gene>
<reference evidence="1 2" key="1">
    <citation type="submission" date="2023-10" db="EMBL/GenBank/DDBJ databases">
        <authorList>
            <person name="Maclean D."/>
            <person name="Macfadyen A."/>
        </authorList>
    </citation>
    <scope>NUCLEOTIDE SEQUENCE [LARGE SCALE GENOMIC DNA]</scope>
</reference>
<protein>
    <recommendedName>
        <fullName evidence="3">Restriction endonuclease type IV Mrr domain-containing protein</fullName>
    </recommendedName>
</protein>
<dbReference type="AlphaFoldDB" id="A0AAV1I1V9"/>
<sequence>MDGDIVLVTSACPDALALWLHRLGPAQIIALLTRIWECVGEPCSDDRAVTKVYDTLRQIIASGEPDADKLALARRSGHDDAQSEYEQRHTDTCRELDALRVQCARLEAQTEHSDERCDLHSSRLLLRQQQELNAVITGLREELAQERCSREAECLRVEAVLCEQHSEKLSQHARTLNEQASPVVSQLGTLLQDTLVARIRDIDQRVVALQDAIQEPLLRMHEYVTAFSKKESSSKGRALEDKYCVLLRDLLPRCEIEETRYQAHTMDFRIHNPPNASVLIDVKNYQSNVTSKEIKKFHEDMITNGLSGILVSAHTGIATKDHMQIDVLEGRLVAVYLAHVGGDMHHILTALNIIYSLHRHLNDAADDAPRLDRRTLDDITLRLRQLGQGVKELVDMNERQRRLLGQLDVQPIVDALLGRAAVRSRDTSITIDVEEIPKASLQAFCDRHLRRQEPDGFFRLRDAIDLWATTEQGPAPSYTALRHHVEGLGGLYLKRKTVNSQHSHGVITGFVLVDAGHSNPLQAPDDGVHA</sequence>
<accession>A0AAV1I1V9</accession>
<organism evidence="1 2">
    <name type="scientific">Coccomyxa viridis</name>
    <dbReference type="NCBI Taxonomy" id="1274662"/>
    <lineage>
        <taxon>Eukaryota</taxon>
        <taxon>Viridiplantae</taxon>
        <taxon>Chlorophyta</taxon>
        <taxon>core chlorophytes</taxon>
        <taxon>Trebouxiophyceae</taxon>
        <taxon>Trebouxiophyceae incertae sedis</taxon>
        <taxon>Coccomyxaceae</taxon>
        <taxon>Coccomyxa</taxon>
    </lineage>
</organism>
<dbReference type="Proteomes" id="UP001314263">
    <property type="component" value="Unassembled WGS sequence"/>
</dbReference>
<comment type="caution">
    <text evidence="1">The sequence shown here is derived from an EMBL/GenBank/DDBJ whole genome shotgun (WGS) entry which is preliminary data.</text>
</comment>
<evidence type="ECO:0000313" key="1">
    <source>
        <dbReference type="EMBL" id="CAK0774958.1"/>
    </source>
</evidence>
<dbReference type="EMBL" id="CAUYUE010000005">
    <property type="protein sequence ID" value="CAK0774958.1"/>
    <property type="molecule type" value="Genomic_DNA"/>
</dbReference>
<keyword evidence="2" id="KW-1185">Reference proteome</keyword>
<evidence type="ECO:0000313" key="2">
    <source>
        <dbReference type="Proteomes" id="UP001314263"/>
    </source>
</evidence>
<name>A0AAV1I1V9_9CHLO</name>
<proteinExistence type="predicted"/>